<dbReference type="Proteomes" id="UP000242188">
    <property type="component" value="Unassembled WGS sequence"/>
</dbReference>
<dbReference type="AlphaFoldDB" id="A0A210PXT1"/>
<evidence type="ECO:0000313" key="1">
    <source>
        <dbReference type="EMBL" id="OWF41300.1"/>
    </source>
</evidence>
<accession>A0A210PXT1</accession>
<sequence length="101" mass="12157">MAHCMPWRAMYTRAWRTLQIRGLINPQAPVPDSPDMTMDMLFHEAVKVSDPARVSEYKHRFLIGMYRTLDKQLLERFRQYVLPDCRLFGYDDRPSYLFDRI</sequence>
<name>A0A210PXT1_MIZYE</name>
<comment type="caution">
    <text evidence="1">The sequence shown here is derived from an EMBL/GenBank/DDBJ whole genome shotgun (WGS) entry which is preliminary data.</text>
</comment>
<evidence type="ECO:0000313" key="2">
    <source>
        <dbReference type="Proteomes" id="UP000242188"/>
    </source>
</evidence>
<protein>
    <submittedName>
        <fullName evidence="1">Uncharacterized protein</fullName>
    </submittedName>
</protein>
<dbReference type="EMBL" id="NEDP02005411">
    <property type="protein sequence ID" value="OWF41300.1"/>
    <property type="molecule type" value="Genomic_DNA"/>
</dbReference>
<proteinExistence type="predicted"/>
<dbReference type="OrthoDB" id="6117100at2759"/>
<organism evidence="1 2">
    <name type="scientific">Mizuhopecten yessoensis</name>
    <name type="common">Japanese scallop</name>
    <name type="synonym">Patinopecten yessoensis</name>
    <dbReference type="NCBI Taxonomy" id="6573"/>
    <lineage>
        <taxon>Eukaryota</taxon>
        <taxon>Metazoa</taxon>
        <taxon>Spiralia</taxon>
        <taxon>Lophotrochozoa</taxon>
        <taxon>Mollusca</taxon>
        <taxon>Bivalvia</taxon>
        <taxon>Autobranchia</taxon>
        <taxon>Pteriomorphia</taxon>
        <taxon>Pectinida</taxon>
        <taxon>Pectinoidea</taxon>
        <taxon>Pectinidae</taxon>
        <taxon>Mizuhopecten</taxon>
    </lineage>
</organism>
<gene>
    <name evidence="1" type="ORF">KP79_PYT13137</name>
</gene>
<keyword evidence="2" id="KW-1185">Reference proteome</keyword>
<reference evidence="1 2" key="1">
    <citation type="journal article" date="2017" name="Nat. Ecol. Evol.">
        <title>Scallop genome provides insights into evolution of bilaterian karyotype and development.</title>
        <authorList>
            <person name="Wang S."/>
            <person name="Zhang J."/>
            <person name="Jiao W."/>
            <person name="Li J."/>
            <person name="Xun X."/>
            <person name="Sun Y."/>
            <person name="Guo X."/>
            <person name="Huan P."/>
            <person name="Dong B."/>
            <person name="Zhang L."/>
            <person name="Hu X."/>
            <person name="Sun X."/>
            <person name="Wang J."/>
            <person name="Zhao C."/>
            <person name="Wang Y."/>
            <person name="Wang D."/>
            <person name="Huang X."/>
            <person name="Wang R."/>
            <person name="Lv J."/>
            <person name="Li Y."/>
            <person name="Zhang Z."/>
            <person name="Liu B."/>
            <person name="Lu W."/>
            <person name="Hui Y."/>
            <person name="Liang J."/>
            <person name="Zhou Z."/>
            <person name="Hou R."/>
            <person name="Li X."/>
            <person name="Liu Y."/>
            <person name="Li H."/>
            <person name="Ning X."/>
            <person name="Lin Y."/>
            <person name="Zhao L."/>
            <person name="Xing Q."/>
            <person name="Dou J."/>
            <person name="Li Y."/>
            <person name="Mao J."/>
            <person name="Guo H."/>
            <person name="Dou H."/>
            <person name="Li T."/>
            <person name="Mu C."/>
            <person name="Jiang W."/>
            <person name="Fu Q."/>
            <person name="Fu X."/>
            <person name="Miao Y."/>
            <person name="Liu J."/>
            <person name="Yu Q."/>
            <person name="Li R."/>
            <person name="Liao H."/>
            <person name="Li X."/>
            <person name="Kong Y."/>
            <person name="Jiang Z."/>
            <person name="Chourrout D."/>
            <person name="Li R."/>
            <person name="Bao Z."/>
        </authorList>
    </citation>
    <scope>NUCLEOTIDE SEQUENCE [LARGE SCALE GENOMIC DNA]</scope>
    <source>
        <strain evidence="1 2">PY_sf001</strain>
    </source>
</reference>